<dbReference type="InterPro" id="IPR002110">
    <property type="entry name" value="Ankyrin_rpt"/>
</dbReference>
<dbReference type="PANTHER" id="PTHR24171:SF8">
    <property type="entry name" value="BRCA1-ASSOCIATED RING DOMAIN PROTEIN 1"/>
    <property type="match status" value="1"/>
</dbReference>
<dbReference type="Proteomes" id="UP000037460">
    <property type="component" value="Unassembled WGS sequence"/>
</dbReference>
<reference evidence="6" key="1">
    <citation type="journal article" date="2015" name="PLoS Genet.">
        <title>Genome Sequence and Transcriptome Analyses of Chrysochromulina tobin: Metabolic Tools for Enhanced Algal Fitness in the Prominent Order Prymnesiales (Haptophyceae).</title>
        <authorList>
            <person name="Hovde B.T."/>
            <person name="Deodato C.R."/>
            <person name="Hunsperger H.M."/>
            <person name="Ryken S.A."/>
            <person name="Yost W."/>
            <person name="Jha R.K."/>
            <person name="Patterson J."/>
            <person name="Monnat R.J. Jr."/>
            <person name="Barlow S.B."/>
            <person name="Starkenburg S.R."/>
            <person name="Cattolico R.A."/>
        </authorList>
    </citation>
    <scope>NUCLEOTIDE SEQUENCE</scope>
    <source>
        <strain evidence="6">CCMP291</strain>
    </source>
</reference>
<dbReference type="EMBL" id="JWZX01003411">
    <property type="protein sequence ID" value="KOO20807.1"/>
    <property type="molecule type" value="Genomic_DNA"/>
</dbReference>
<keyword evidence="1" id="KW-0677">Repeat</keyword>
<keyword evidence="6" id="KW-1185">Reference proteome</keyword>
<gene>
    <name evidence="5" type="ORF">Ctob_003914</name>
</gene>
<feature type="compositionally biased region" description="Basic and acidic residues" evidence="4">
    <location>
        <begin position="337"/>
        <end position="355"/>
    </location>
</feature>
<organism evidence="5 6">
    <name type="scientific">Chrysochromulina tobinii</name>
    <dbReference type="NCBI Taxonomy" id="1460289"/>
    <lineage>
        <taxon>Eukaryota</taxon>
        <taxon>Haptista</taxon>
        <taxon>Haptophyta</taxon>
        <taxon>Prymnesiophyceae</taxon>
        <taxon>Prymnesiales</taxon>
        <taxon>Chrysochromulinaceae</taxon>
        <taxon>Chrysochromulina</taxon>
    </lineage>
</organism>
<dbReference type="PROSITE" id="PS50297">
    <property type="entry name" value="ANK_REP_REGION"/>
    <property type="match status" value="3"/>
</dbReference>
<proteinExistence type="predicted"/>
<dbReference type="AlphaFoldDB" id="A0A0M0J373"/>
<evidence type="ECO:0000313" key="5">
    <source>
        <dbReference type="EMBL" id="KOO20807.1"/>
    </source>
</evidence>
<evidence type="ECO:0000256" key="2">
    <source>
        <dbReference type="ARBA" id="ARBA00023043"/>
    </source>
</evidence>
<comment type="caution">
    <text evidence="5">The sequence shown here is derived from an EMBL/GenBank/DDBJ whole genome shotgun (WGS) entry which is preliminary data.</text>
</comment>
<keyword evidence="2 3" id="KW-0040">ANK repeat</keyword>
<dbReference type="Gene3D" id="1.25.40.20">
    <property type="entry name" value="Ankyrin repeat-containing domain"/>
    <property type="match status" value="1"/>
</dbReference>
<feature type="region of interest" description="Disordered" evidence="4">
    <location>
        <begin position="332"/>
        <end position="355"/>
    </location>
</feature>
<evidence type="ECO:0000256" key="4">
    <source>
        <dbReference type="SAM" id="MobiDB-lite"/>
    </source>
</evidence>
<dbReference type="OrthoDB" id="194358at2759"/>
<evidence type="ECO:0000313" key="6">
    <source>
        <dbReference type="Proteomes" id="UP000037460"/>
    </source>
</evidence>
<feature type="repeat" description="ANK" evidence="3">
    <location>
        <begin position="36"/>
        <end position="68"/>
    </location>
</feature>
<dbReference type="InterPro" id="IPR036770">
    <property type="entry name" value="Ankyrin_rpt-contain_sf"/>
</dbReference>
<dbReference type="PANTHER" id="PTHR24171">
    <property type="entry name" value="ANKYRIN REPEAT DOMAIN-CONTAINING PROTEIN 39-RELATED"/>
    <property type="match status" value="1"/>
</dbReference>
<dbReference type="PROSITE" id="PS50088">
    <property type="entry name" value="ANK_REPEAT"/>
    <property type="match status" value="3"/>
</dbReference>
<feature type="repeat" description="ANK" evidence="3">
    <location>
        <begin position="69"/>
        <end position="101"/>
    </location>
</feature>
<dbReference type="GO" id="GO:0004842">
    <property type="term" value="F:ubiquitin-protein transferase activity"/>
    <property type="evidence" value="ECO:0007669"/>
    <property type="project" value="TreeGrafter"/>
</dbReference>
<evidence type="ECO:0000256" key="3">
    <source>
        <dbReference type="PROSITE-ProRule" id="PRU00023"/>
    </source>
</evidence>
<evidence type="ECO:0000256" key="1">
    <source>
        <dbReference type="ARBA" id="ARBA00022737"/>
    </source>
</evidence>
<protein>
    <submittedName>
        <fullName evidence="5">Ankyrin repeat-containing protein</fullName>
    </submittedName>
</protein>
<dbReference type="Pfam" id="PF12796">
    <property type="entry name" value="Ank_2"/>
    <property type="match status" value="1"/>
</dbReference>
<name>A0A0M0J373_9EUKA</name>
<dbReference type="SUPFAM" id="SSF48403">
    <property type="entry name" value="Ankyrin repeat"/>
    <property type="match status" value="1"/>
</dbReference>
<feature type="repeat" description="ANK" evidence="3">
    <location>
        <begin position="103"/>
        <end position="135"/>
    </location>
</feature>
<sequence>MADDAQALRAAARHGRLDELKACLENGMHVNVTDEDGATPLLMACCYGHTSCVDVLLKANADPNVPGKHGITPVFFACQENHPSCLKLLIARGANLDTPNSQDGGTPLYIACSKNNVECLRMLCEAGADVNKPRVDGSTGLQTAMRKKHKECVKLCIQYGAEIDKGLPPANKTPFQMAMDMVYAGDLKMRRAYLIGMLEQHEKRDLIAANEKLKAKAKASDTKARAAQKMALQPKVVDTFGLKPMPPEPKRAPSAKEIDLTTLLASAAAEAPDIMTERDAPAKTAPDTFRPFAPKIKFPVGSSVLVKRSNGSEDAAVVKSYEEKSKLYTLELGKAGSGKEKKTHEKNIRAPDDLA</sequence>
<dbReference type="SMART" id="SM00248">
    <property type="entry name" value="ANK"/>
    <property type="match status" value="5"/>
</dbReference>
<dbReference type="Pfam" id="PF13637">
    <property type="entry name" value="Ank_4"/>
    <property type="match status" value="1"/>
</dbReference>
<accession>A0A0M0J373</accession>
<dbReference type="GO" id="GO:0085020">
    <property type="term" value="P:protein K6-linked ubiquitination"/>
    <property type="evidence" value="ECO:0007669"/>
    <property type="project" value="TreeGrafter"/>
</dbReference>